<evidence type="ECO:0000259" key="13">
    <source>
        <dbReference type="Pfam" id="PF08646"/>
    </source>
</evidence>
<dbReference type="CDD" id="cd04476">
    <property type="entry name" value="RPA1_DBD_C"/>
    <property type="match status" value="1"/>
</dbReference>
<dbReference type="Gene3D" id="2.40.50.140">
    <property type="entry name" value="Nucleic acid-binding proteins"/>
    <property type="match status" value="4"/>
</dbReference>
<evidence type="ECO:0000256" key="3">
    <source>
        <dbReference type="ARBA" id="ARBA00022705"/>
    </source>
</evidence>
<evidence type="ECO:0000256" key="6">
    <source>
        <dbReference type="ARBA" id="ARBA00022833"/>
    </source>
</evidence>
<feature type="domain" description="Replication factor A C-terminal" evidence="13">
    <location>
        <begin position="447"/>
        <end position="593"/>
    </location>
</feature>
<evidence type="ECO:0000256" key="9">
    <source>
        <dbReference type="RuleBase" id="RU364130"/>
    </source>
</evidence>
<dbReference type="InterPro" id="IPR013955">
    <property type="entry name" value="Rep_factor-A_C"/>
</dbReference>
<feature type="compositionally biased region" description="Polar residues" evidence="10">
    <location>
        <begin position="106"/>
        <end position="115"/>
    </location>
</feature>
<evidence type="ECO:0000256" key="4">
    <source>
        <dbReference type="ARBA" id="ARBA00022723"/>
    </source>
</evidence>
<feature type="compositionally biased region" description="Pro residues" evidence="10">
    <location>
        <begin position="150"/>
        <end position="160"/>
    </location>
</feature>
<feature type="domain" description="OB" evidence="11">
    <location>
        <begin position="180"/>
        <end position="261"/>
    </location>
</feature>
<dbReference type="InterPro" id="IPR004365">
    <property type="entry name" value="NA-bd_OB_tRNA"/>
</dbReference>
<dbReference type="InterPro" id="IPR004591">
    <property type="entry name" value="Rfa1"/>
</dbReference>
<keyword evidence="3 9" id="KW-0235">DNA replication</keyword>
<comment type="subcellular location">
    <subcellularLocation>
        <location evidence="1 9">Nucleus</location>
    </subcellularLocation>
</comment>
<reference evidence="15 16" key="1">
    <citation type="submission" date="2024-04" db="EMBL/GenBank/DDBJ databases">
        <title>Tritrichomonas musculus Genome.</title>
        <authorList>
            <person name="Alves-Ferreira E."/>
            <person name="Grigg M."/>
            <person name="Lorenzi H."/>
            <person name="Galac M."/>
        </authorList>
    </citation>
    <scope>NUCLEOTIDE SEQUENCE [LARGE SCALE GENOMIC DNA]</scope>
    <source>
        <strain evidence="15 16">EAF2021</strain>
    </source>
</reference>
<dbReference type="Proteomes" id="UP001470230">
    <property type="component" value="Unassembled WGS sequence"/>
</dbReference>
<evidence type="ECO:0000256" key="2">
    <source>
        <dbReference type="ARBA" id="ARBA00005690"/>
    </source>
</evidence>
<evidence type="ECO:0000256" key="1">
    <source>
        <dbReference type="ARBA" id="ARBA00004123"/>
    </source>
</evidence>
<organism evidence="15 16">
    <name type="scientific">Tritrichomonas musculus</name>
    <dbReference type="NCBI Taxonomy" id="1915356"/>
    <lineage>
        <taxon>Eukaryota</taxon>
        <taxon>Metamonada</taxon>
        <taxon>Parabasalia</taxon>
        <taxon>Tritrichomonadida</taxon>
        <taxon>Tritrichomonadidae</taxon>
        <taxon>Tritrichomonas</taxon>
    </lineage>
</organism>
<dbReference type="CDD" id="cd04474">
    <property type="entry name" value="RPA1_DBD_A"/>
    <property type="match status" value="1"/>
</dbReference>
<comment type="caution">
    <text evidence="15">The sequence shown here is derived from an EMBL/GenBank/DDBJ whole genome shotgun (WGS) entry which is preliminary data.</text>
</comment>
<proteinExistence type="inferred from homology"/>
<dbReference type="InterPro" id="IPR047192">
    <property type="entry name" value="Euk_RPA1_DBD_C"/>
</dbReference>
<evidence type="ECO:0000259" key="12">
    <source>
        <dbReference type="Pfam" id="PF04057"/>
    </source>
</evidence>
<accession>A0ABR2L9D0</accession>
<dbReference type="InterPro" id="IPR031657">
    <property type="entry name" value="REPA_OB_2"/>
</dbReference>
<dbReference type="CDD" id="cd04475">
    <property type="entry name" value="RPA1_DBD_B"/>
    <property type="match status" value="1"/>
</dbReference>
<evidence type="ECO:0000256" key="8">
    <source>
        <dbReference type="ARBA" id="ARBA00023242"/>
    </source>
</evidence>
<keyword evidence="5 9" id="KW-0863">Zinc-finger</keyword>
<dbReference type="Pfam" id="PF01336">
    <property type="entry name" value="tRNA_anti-codon"/>
    <property type="match status" value="1"/>
</dbReference>
<evidence type="ECO:0000313" key="15">
    <source>
        <dbReference type="EMBL" id="KAK8898835.1"/>
    </source>
</evidence>
<dbReference type="SUPFAM" id="SSF50249">
    <property type="entry name" value="Nucleic acid-binding proteins"/>
    <property type="match status" value="4"/>
</dbReference>
<feature type="compositionally biased region" description="Basic and acidic residues" evidence="10">
    <location>
        <begin position="116"/>
        <end position="136"/>
    </location>
</feature>
<evidence type="ECO:0000256" key="5">
    <source>
        <dbReference type="ARBA" id="ARBA00022771"/>
    </source>
</evidence>
<feature type="region of interest" description="Disordered" evidence="10">
    <location>
        <begin position="106"/>
        <end position="165"/>
    </location>
</feature>
<keyword evidence="4 9" id="KW-0479">Metal-binding</keyword>
<dbReference type="EMBL" id="JAPFFF010000001">
    <property type="protein sequence ID" value="KAK8898835.1"/>
    <property type="molecule type" value="Genomic_DNA"/>
</dbReference>
<keyword evidence="8 9" id="KW-0539">Nucleus</keyword>
<evidence type="ECO:0000259" key="11">
    <source>
        <dbReference type="Pfam" id="PF01336"/>
    </source>
</evidence>
<evidence type="ECO:0000259" key="14">
    <source>
        <dbReference type="Pfam" id="PF16900"/>
    </source>
</evidence>
<comment type="similarity">
    <text evidence="2 9">Belongs to the replication factor A protein 1 family.</text>
</comment>
<keyword evidence="6 9" id="KW-0862">Zinc</keyword>
<evidence type="ECO:0000256" key="10">
    <source>
        <dbReference type="SAM" id="MobiDB-lite"/>
    </source>
</evidence>
<gene>
    <name evidence="15" type="ORF">M9Y10_001127</name>
</gene>
<sequence length="602" mass="68126">MNDKLQPCLKDVFEGREVMNPVFQVVEIKEMPSKDGTSQRFKFAISDGVNFCPAMLSSQLSHLVTDNKLEKFQLIRVKEYNPVKNKLLILLEVEVLPEKFSDVIGNPSSIASKGNPSKEESQNQREESNENSRENNHLPPPPQKKAMAPPVQPQPKPARPPTSSQYLSINSLTPYIPSWTILARVIQKGPIKEWSNSRSHGQLFSIVLKDKQGGEIRGTFFNDEVERFKDKIELDKVYAISGGRLKAANQKYSNVNHEYEITFDKTTTFTEASDAEGESIGEISYNFTKLKEVGNKEINSYVDVIAVISEVHPSEEIHSNKTNKAYQKRTIILTDDSNATIECTLWGEEAINFPSNSDGQVICIKSAKVGEFHGKNISTSPGSVTKLLDHSDPKAAELYEWYENNKDNISSFDNISSGSGGGDYQTQMIYLDEINTENLGSSEKQDYFCVYVILKEIPMNRNIYYLACPNPECRNKGVSSEGEKYVCPNCHKVIEDPVPRYAFTALFWDFSGQAYFSVMGDDNGKNIIGISADEWKQQVEEVEDSDRSKLVRPLFFKHFKLRGRARTESYNSEQRIKLTVQTTSEIDYADAAKFFAEEIRKF</sequence>
<feature type="domain" description="Replication factor-A protein 1 N-terminal" evidence="12">
    <location>
        <begin position="13"/>
        <end position="96"/>
    </location>
</feature>
<dbReference type="PANTHER" id="PTHR47165">
    <property type="entry name" value="OS03G0429900 PROTEIN"/>
    <property type="match status" value="1"/>
</dbReference>
<protein>
    <recommendedName>
        <fullName evidence="9">Replication protein A subunit</fullName>
    </recommendedName>
</protein>
<dbReference type="Pfam" id="PF04057">
    <property type="entry name" value="Rep-A_N"/>
    <property type="match status" value="1"/>
</dbReference>
<evidence type="ECO:0000313" key="16">
    <source>
        <dbReference type="Proteomes" id="UP001470230"/>
    </source>
</evidence>
<dbReference type="Pfam" id="PF08646">
    <property type="entry name" value="Rep_fac-A_C"/>
    <property type="match status" value="1"/>
</dbReference>
<dbReference type="CDD" id="cd04477">
    <property type="entry name" value="RPA1N"/>
    <property type="match status" value="1"/>
</dbReference>
<keyword evidence="16" id="KW-1185">Reference proteome</keyword>
<dbReference type="NCBIfam" id="TIGR00617">
    <property type="entry name" value="rpa1"/>
    <property type="match status" value="1"/>
</dbReference>
<dbReference type="InterPro" id="IPR012340">
    <property type="entry name" value="NA-bd_OB-fold"/>
</dbReference>
<dbReference type="PANTHER" id="PTHR47165:SF4">
    <property type="entry name" value="OS03G0429900 PROTEIN"/>
    <property type="match status" value="1"/>
</dbReference>
<dbReference type="InterPro" id="IPR007199">
    <property type="entry name" value="Rep_factor-A_N"/>
</dbReference>
<evidence type="ECO:0000256" key="7">
    <source>
        <dbReference type="ARBA" id="ARBA00023125"/>
    </source>
</evidence>
<keyword evidence="7 9" id="KW-0238">DNA-binding</keyword>
<dbReference type="Pfam" id="PF16900">
    <property type="entry name" value="REPA_OB_2"/>
    <property type="match status" value="1"/>
</dbReference>
<name>A0ABR2L9D0_9EUKA</name>
<feature type="domain" description="Replication protein A OB" evidence="14">
    <location>
        <begin position="290"/>
        <end position="383"/>
    </location>
</feature>